<dbReference type="PANTHER" id="PTHR34605:SF6">
    <property type="entry name" value="TYR RECOMBINASE DOMAIN-CONTAINING PROTEIN"/>
    <property type="match status" value="1"/>
</dbReference>
<dbReference type="InterPro" id="IPR013762">
    <property type="entry name" value="Integrase-like_cat_sf"/>
</dbReference>
<dbReference type="GO" id="GO:0003677">
    <property type="term" value="F:DNA binding"/>
    <property type="evidence" value="ECO:0007669"/>
    <property type="project" value="UniProtKB-KW"/>
</dbReference>
<dbReference type="OrthoDB" id="5961621at2759"/>
<dbReference type="GO" id="GO:0009307">
    <property type="term" value="P:DNA restriction-modification system"/>
    <property type="evidence" value="ECO:0007669"/>
    <property type="project" value="InterPro"/>
</dbReference>
<dbReference type="InterPro" id="IPR052925">
    <property type="entry name" value="Phage_Integrase-like_Recomb"/>
</dbReference>
<dbReference type="SUPFAM" id="SSF47823">
    <property type="entry name" value="lambda integrase-like, N-terminal domain"/>
    <property type="match status" value="1"/>
</dbReference>
<dbReference type="GO" id="GO:0009007">
    <property type="term" value="F:site-specific DNA-methyltransferase (adenine-specific) activity"/>
    <property type="evidence" value="ECO:0007669"/>
    <property type="project" value="InterPro"/>
</dbReference>
<dbReference type="Pfam" id="PF05869">
    <property type="entry name" value="Dam"/>
    <property type="match status" value="1"/>
</dbReference>
<organism evidence="3 4">
    <name type="scientific">Mytilus galloprovincialis</name>
    <name type="common">Mediterranean mussel</name>
    <dbReference type="NCBI Taxonomy" id="29158"/>
    <lineage>
        <taxon>Eukaryota</taxon>
        <taxon>Metazoa</taxon>
        <taxon>Spiralia</taxon>
        <taxon>Lophotrochozoa</taxon>
        <taxon>Mollusca</taxon>
        <taxon>Bivalvia</taxon>
        <taxon>Autobranchia</taxon>
        <taxon>Pteriomorphia</taxon>
        <taxon>Mytilida</taxon>
        <taxon>Mytiloidea</taxon>
        <taxon>Mytilidae</taxon>
        <taxon>Mytilinae</taxon>
        <taxon>Mytilus</taxon>
    </lineage>
</organism>
<dbReference type="PANTHER" id="PTHR34605">
    <property type="entry name" value="PHAGE_INTEGRASE DOMAIN-CONTAINING PROTEIN"/>
    <property type="match status" value="1"/>
</dbReference>
<dbReference type="InterPro" id="IPR008593">
    <property type="entry name" value="Dam_MeTrfase"/>
</dbReference>
<evidence type="ECO:0000256" key="1">
    <source>
        <dbReference type="ARBA" id="ARBA00023125"/>
    </source>
</evidence>
<dbReference type="Gene3D" id="1.10.150.130">
    <property type="match status" value="1"/>
</dbReference>
<gene>
    <name evidence="3" type="ORF">MGAL_10B094227</name>
</gene>
<proteinExistence type="predicted"/>
<dbReference type="GO" id="GO:0006310">
    <property type="term" value="P:DNA recombination"/>
    <property type="evidence" value="ECO:0007669"/>
    <property type="project" value="UniProtKB-KW"/>
</dbReference>
<dbReference type="Proteomes" id="UP000596742">
    <property type="component" value="Unassembled WGS sequence"/>
</dbReference>
<accession>A0A8B6DVS0</accession>
<evidence type="ECO:0000313" key="3">
    <source>
        <dbReference type="EMBL" id="VDI24493.1"/>
    </source>
</evidence>
<keyword evidence="4" id="KW-1185">Reference proteome</keyword>
<dbReference type="SUPFAM" id="SSF56349">
    <property type="entry name" value="DNA breaking-rejoining enzymes"/>
    <property type="match status" value="1"/>
</dbReference>
<name>A0A8B6DVS0_MYTGA</name>
<dbReference type="Gene3D" id="1.10.443.10">
    <property type="entry name" value="Intergrase catalytic core"/>
    <property type="match status" value="1"/>
</dbReference>
<reference evidence="3" key="1">
    <citation type="submission" date="2018-11" db="EMBL/GenBank/DDBJ databases">
        <authorList>
            <person name="Alioto T."/>
            <person name="Alioto T."/>
        </authorList>
    </citation>
    <scope>NUCLEOTIDE SEQUENCE</scope>
</reference>
<protein>
    <submittedName>
        <fullName evidence="3">Uncharacterized protein</fullName>
    </submittedName>
</protein>
<keyword evidence="1" id="KW-0238">DNA-binding</keyword>
<evidence type="ECO:0000256" key="2">
    <source>
        <dbReference type="ARBA" id="ARBA00023172"/>
    </source>
</evidence>
<dbReference type="InterPro" id="IPR010998">
    <property type="entry name" value="Integrase_recombinase_N"/>
</dbReference>
<dbReference type="AlphaFoldDB" id="A0A8B6DVS0"/>
<dbReference type="InterPro" id="IPR011010">
    <property type="entry name" value="DNA_brk_join_enz"/>
</dbReference>
<dbReference type="GO" id="GO:0015074">
    <property type="term" value="P:DNA integration"/>
    <property type="evidence" value="ECO:0007669"/>
    <property type="project" value="InterPro"/>
</dbReference>
<keyword evidence="2" id="KW-0233">DNA recombination</keyword>
<dbReference type="EMBL" id="UYJE01004044">
    <property type="protein sequence ID" value="VDI24493.1"/>
    <property type="molecule type" value="Genomic_DNA"/>
</dbReference>
<sequence>MSCDWIPRESNTKADKLSRQSDCDDWGIQSWVFEYLNDLWGIFTCDRFACDYNTKCKMFNSKFYCKGTSGIDAFKQNWTNENNWLVPPPSLITKVINKLTVERCEGTLVVPEWRSAPYWCLKINEHVEAAVLESGVTTDSPLYQLYPKMCKLLLGSRSDNTIKSYFYAFRRWEQYITKLGFAALPAQPIHIALYFTHLLDQGSTFHPIDNAKYGIKWAHEINGLTDPTENSFVSSIQEAAKRTAYKTVTKKEPVTTSTDMLIQLCEKYSDSEDLLIVRDLTMTLLGFAGFFLRYDELSSLLFSNVKVKDDFLVLYLNKSKTDQYRQGNEVLISKGFSVACPFNMYLKYVRLAGFVEGSEMFLFRPVFRSGNTCKLIYKNKKA</sequence>
<comment type="caution">
    <text evidence="3">The sequence shown here is derived from an EMBL/GenBank/DDBJ whole genome shotgun (WGS) entry which is preliminary data.</text>
</comment>
<evidence type="ECO:0000313" key="4">
    <source>
        <dbReference type="Proteomes" id="UP000596742"/>
    </source>
</evidence>